<gene>
    <name evidence="1" type="ORF">CHX27_04270</name>
</gene>
<evidence type="ECO:0000313" key="1">
    <source>
        <dbReference type="EMBL" id="OYQ46503.1"/>
    </source>
</evidence>
<dbReference type="RefSeq" id="WP_094485528.1">
    <property type="nucleotide sequence ID" value="NZ_NOXX01000161.1"/>
</dbReference>
<accession>A0A255ZYD3</accession>
<evidence type="ECO:0000313" key="2">
    <source>
        <dbReference type="Proteomes" id="UP000216035"/>
    </source>
</evidence>
<organism evidence="1 2">
    <name type="scientific">Flavobacterium aurantiibacter</name>
    <dbReference type="NCBI Taxonomy" id="2023067"/>
    <lineage>
        <taxon>Bacteria</taxon>
        <taxon>Pseudomonadati</taxon>
        <taxon>Bacteroidota</taxon>
        <taxon>Flavobacteriia</taxon>
        <taxon>Flavobacteriales</taxon>
        <taxon>Flavobacteriaceae</taxon>
        <taxon>Flavobacterium</taxon>
    </lineage>
</organism>
<dbReference type="AlphaFoldDB" id="A0A255ZYD3"/>
<proteinExistence type="predicted"/>
<dbReference type="EMBL" id="NOXX01000161">
    <property type="protein sequence ID" value="OYQ46503.1"/>
    <property type="molecule type" value="Genomic_DNA"/>
</dbReference>
<dbReference type="Proteomes" id="UP000216035">
    <property type="component" value="Unassembled WGS sequence"/>
</dbReference>
<name>A0A255ZYD3_9FLAO</name>
<reference evidence="1 2" key="1">
    <citation type="submission" date="2017-07" db="EMBL/GenBank/DDBJ databases">
        <title>Flavobacterium cyanobacteriorum sp. nov., isolated from cyanobacterial aggregates in a eutrophic lake.</title>
        <authorList>
            <person name="Cai H."/>
        </authorList>
    </citation>
    <scope>NUCLEOTIDE SEQUENCE [LARGE SCALE GENOMIC DNA]</scope>
    <source>
        <strain evidence="1 2">TH167</strain>
    </source>
</reference>
<protein>
    <submittedName>
        <fullName evidence="1">Uncharacterized protein</fullName>
    </submittedName>
</protein>
<keyword evidence="2" id="KW-1185">Reference proteome</keyword>
<comment type="caution">
    <text evidence="1">The sequence shown here is derived from an EMBL/GenBank/DDBJ whole genome shotgun (WGS) entry which is preliminary data.</text>
</comment>
<sequence length="135" mass="14036">MGNATVNYSFKNYGLSVSIVISTELQTFQAADNKSYQGYAIQSGSGVYTPNGGSQLTFNIAPQSVNQYNVLWASTDDGCGGSSHGIDTNGVCILGDNGTIAWNGSEDGVASFSLQEGAVSGPVTLSKVKNWPPKS</sequence>